<gene>
    <name evidence="10" type="ORF">FisN_12Hh229</name>
</gene>
<dbReference type="Pfam" id="PF01008">
    <property type="entry name" value="IF-2B"/>
    <property type="match status" value="1"/>
</dbReference>
<dbReference type="InParanoid" id="A0A1Z5KBX2"/>
<dbReference type="GO" id="GO:0003743">
    <property type="term" value="F:translation initiation factor activity"/>
    <property type="evidence" value="ECO:0007669"/>
    <property type="project" value="UniProtKB-KW"/>
</dbReference>
<dbReference type="InterPro" id="IPR042529">
    <property type="entry name" value="IF_2B-like_C"/>
</dbReference>
<accession>A0A1Z5KBX2</accession>
<evidence type="ECO:0000256" key="6">
    <source>
        <dbReference type="ARBA" id="ARBA00044122"/>
    </source>
</evidence>
<evidence type="ECO:0000256" key="2">
    <source>
        <dbReference type="ARBA" id="ARBA00007251"/>
    </source>
</evidence>
<dbReference type="Proteomes" id="UP000198406">
    <property type="component" value="Unassembled WGS sequence"/>
</dbReference>
<dbReference type="GO" id="GO:0005851">
    <property type="term" value="C:eukaryotic translation initiation factor 2B complex"/>
    <property type="evidence" value="ECO:0007669"/>
    <property type="project" value="TreeGrafter"/>
</dbReference>
<dbReference type="InterPro" id="IPR051855">
    <property type="entry name" value="eIF2B_beta_subunit"/>
</dbReference>
<evidence type="ECO:0000313" key="11">
    <source>
        <dbReference type="Proteomes" id="UP000198406"/>
    </source>
</evidence>
<reference evidence="10 11" key="1">
    <citation type="journal article" date="2015" name="Plant Cell">
        <title>Oil accumulation by the oleaginous diatom Fistulifera solaris as revealed by the genome and transcriptome.</title>
        <authorList>
            <person name="Tanaka T."/>
            <person name="Maeda Y."/>
            <person name="Veluchamy A."/>
            <person name="Tanaka M."/>
            <person name="Abida H."/>
            <person name="Marechal E."/>
            <person name="Bowler C."/>
            <person name="Muto M."/>
            <person name="Sunaga Y."/>
            <person name="Tanaka M."/>
            <person name="Yoshino T."/>
            <person name="Taniguchi T."/>
            <person name="Fukuda Y."/>
            <person name="Nemoto M."/>
            <person name="Matsumoto M."/>
            <person name="Wong P.S."/>
            <person name="Aburatani S."/>
            <person name="Fujibuchi W."/>
        </authorList>
    </citation>
    <scope>NUCLEOTIDE SEQUENCE [LARGE SCALE GENOMIC DNA]</scope>
    <source>
        <strain evidence="10 11">JPCC DA0580</strain>
    </source>
</reference>
<dbReference type="InterPro" id="IPR000649">
    <property type="entry name" value="IF-2B-related"/>
</dbReference>
<evidence type="ECO:0000256" key="7">
    <source>
        <dbReference type="ARBA" id="ARBA00044228"/>
    </source>
</evidence>
<comment type="subcellular location">
    <subcellularLocation>
        <location evidence="1">Cytoplasm</location>
        <location evidence="1">Cytosol</location>
    </subcellularLocation>
</comment>
<dbReference type="EMBL" id="BDSP01000203">
    <property type="protein sequence ID" value="GAX23655.1"/>
    <property type="molecule type" value="Genomic_DNA"/>
</dbReference>
<dbReference type="PANTHER" id="PTHR45859:SF1">
    <property type="entry name" value="TRANSLATION INITIATION FACTOR EIF-2B SUBUNIT BETA"/>
    <property type="match status" value="1"/>
</dbReference>
<keyword evidence="11" id="KW-1185">Reference proteome</keyword>
<keyword evidence="4 10" id="KW-0396">Initiation factor</keyword>
<evidence type="ECO:0000256" key="3">
    <source>
        <dbReference type="ARBA" id="ARBA00022490"/>
    </source>
</evidence>
<protein>
    <recommendedName>
        <fullName evidence="6">Translation initiation factor eIF2B subunit beta</fullName>
    </recommendedName>
    <alternativeName>
        <fullName evidence="7">eIF2B GDP-GTP exchange factor subunit beta</fullName>
    </alternativeName>
</protein>
<dbReference type="SUPFAM" id="SSF100950">
    <property type="entry name" value="NagB/RpiA/CoA transferase-like"/>
    <property type="match status" value="1"/>
</dbReference>
<dbReference type="Gene3D" id="3.40.50.10470">
    <property type="entry name" value="Translation initiation factor eif-2b, domain 2"/>
    <property type="match status" value="1"/>
</dbReference>
<evidence type="ECO:0000256" key="8">
    <source>
        <dbReference type="ARBA" id="ARBA00046432"/>
    </source>
</evidence>
<dbReference type="GO" id="GO:0005085">
    <property type="term" value="F:guanyl-nucleotide exchange factor activity"/>
    <property type="evidence" value="ECO:0007669"/>
    <property type="project" value="TreeGrafter"/>
</dbReference>
<sequence>MTGLTDESSSSEIRNYLDVRRWLEEHHRKHLALLDRFLLELRRGRLKQVTMDRRIVIHRTVDFLRHMVGSTKWKNPAQLHLLLRGIGHELQTAGHHEPSIGNVVRRIMAAVREEANFDNEHTSVGDTGGRLSLQSMLWALPQHVKASNRSISVMSGDHQRQESFADADVVGPEYPAYYYQERSGLKSTVMEAMDEIVNELEDLYKNINEQVVNHIHSGELILTSGRSKTVELFLKAAAAKKLDFQVIVCEGAPGNSGHSMAKVLADAGLDVTLINDSAVFAVMARVNKVILPAHAVLANGSLMTPSGGNLVALAAKHNSVPVVCTTGLFKLCPIFPHEGQDTMNDLLSPSSVMEYAEAQAKLLEDIEFVNPLHDIIKPEHVDLFITNVGSFQPSFLYRLLAEYYHSDDWDCFD</sequence>
<dbReference type="InterPro" id="IPR037171">
    <property type="entry name" value="NagB/RpiA_transferase-like"/>
</dbReference>
<dbReference type="OrthoDB" id="269919at2759"/>
<evidence type="ECO:0000256" key="9">
    <source>
        <dbReference type="RuleBase" id="RU003814"/>
    </source>
</evidence>
<comment type="caution">
    <text evidence="10">The sequence shown here is derived from an EMBL/GenBank/DDBJ whole genome shotgun (WGS) entry which is preliminary data.</text>
</comment>
<evidence type="ECO:0000256" key="4">
    <source>
        <dbReference type="ARBA" id="ARBA00022540"/>
    </source>
</evidence>
<comment type="similarity">
    <text evidence="2 9">Belongs to the eIF-2B alpha/beta/delta subunits family.</text>
</comment>
<proteinExistence type="inferred from homology"/>
<dbReference type="PANTHER" id="PTHR45859">
    <property type="entry name" value="TRANSLATION INITIATION FACTOR EIF-2B SUBUNIT BETA"/>
    <property type="match status" value="1"/>
</dbReference>
<comment type="subunit">
    <text evidence="8">Component of the translation initiation factor 2B (eIF2B) complex which is a heterodecamer of two sets of five different subunits: alpha, beta, gamma, delta and epsilon. Subunits alpha, beta and delta comprise a regulatory subcomplex and subunits epsilon and gamma comprise a catalytic subcomplex. Within the complex, the hexameric regulatory complex resides at the center, with the two heterodimeric catalytic subcomplexes bound on opposite sides.</text>
</comment>
<keyword evidence="3" id="KW-0963">Cytoplasm</keyword>
<name>A0A1Z5KBX2_FISSO</name>
<keyword evidence="5" id="KW-0648">Protein biosynthesis</keyword>
<dbReference type="GO" id="GO:0005829">
    <property type="term" value="C:cytosol"/>
    <property type="evidence" value="ECO:0007669"/>
    <property type="project" value="UniProtKB-SubCell"/>
</dbReference>
<evidence type="ECO:0000313" key="10">
    <source>
        <dbReference type="EMBL" id="GAX23655.1"/>
    </source>
</evidence>
<organism evidence="10 11">
    <name type="scientific">Fistulifera solaris</name>
    <name type="common">Oleaginous diatom</name>
    <dbReference type="NCBI Taxonomy" id="1519565"/>
    <lineage>
        <taxon>Eukaryota</taxon>
        <taxon>Sar</taxon>
        <taxon>Stramenopiles</taxon>
        <taxon>Ochrophyta</taxon>
        <taxon>Bacillariophyta</taxon>
        <taxon>Bacillariophyceae</taxon>
        <taxon>Bacillariophycidae</taxon>
        <taxon>Naviculales</taxon>
        <taxon>Naviculaceae</taxon>
        <taxon>Fistulifera</taxon>
    </lineage>
</organism>
<evidence type="ECO:0000256" key="1">
    <source>
        <dbReference type="ARBA" id="ARBA00004514"/>
    </source>
</evidence>
<evidence type="ECO:0000256" key="5">
    <source>
        <dbReference type="ARBA" id="ARBA00022917"/>
    </source>
</evidence>
<dbReference type="AlphaFoldDB" id="A0A1Z5KBX2"/>